<feature type="domain" description="Fibronectin type-III" evidence="2">
    <location>
        <begin position="4"/>
        <end position="106"/>
    </location>
</feature>
<keyword evidence="1" id="KW-0732">Signal</keyword>
<dbReference type="SUPFAM" id="SSF49363">
    <property type="entry name" value="Purple acid phosphatase, N-terminal domain"/>
    <property type="match status" value="1"/>
</dbReference>
<dbReference type="CDD" id="cd00063">
    <property type="entry name" value="FN3"/>
    <property type="match status" value="1"/>
</dbReference>
<dbReference type="PANTHER" id="PTHR22953">
    <property type="entry name" value="ACID PHOSPHATASE RELATED"/>
    <property type="match status" value="1"/>
</dbReference>
<keyword evidence="4" id="KW-1185">Reference proteome</keyword>
<dbReference type="PROSITE" id="PS50853">
    <property type="entry name" value="FN3"/>
    <property type="match status" value="1"/>
</dbReference>
<dbReference type="GO" id="GO:0046872">
    <property type="term" value="F:metal ion binding"/>
    <property type="evidence" value="ECO:0007669"/>
    <property type="project" value="InterPro"/>
</dbReference>
<comment type="caution">
    <text evidence="3">The sequence shown here is derived from an EMBL/GenBank/DDBJ whole genome shotgun (WGS) entry which is preliminary data.</text>
</comment>
<dbReference type="InterPro" id="IPR003961">
    <property type="entry name" value="FN3_dom"/>
</dbReference>
<dbReference type="Gene3D" id="2.60.40.380">
    <property type="entry name" value="Purple acid phosphatase-like, N-terminal"/>
    <property type="match status" value="1"/>
</dbReference>
<proteinExistence type="predicted"/>
<evidence type="ECO:0000313" key="3">
    <source>
        <dbReference type="EMBL" id="MBB6669549.1"/>
    </source>
</evidence>
<dbReference type="PANTHER" id="PTHR22953:SF153">
    <property type="entry name" value="PURPLE ACID PHOSPHATASE"/>
    <property type="match status" value="1"/>
</dbReference>
<gene>
    <name evidence="3" type="ORF">H7C19_02500</name>
</gene>
<sequence>MLTIVKGPYLQRPTTETMTIMWETSEPAAGQVDLWASERIHSGHRGNYKPPERLVSSVRHAEPATIHRLALRGLEPGTLYFYQIYAENAAGERVQSGPHPLKTAVPRGVPFSFTVTSETGGYSGFDVTDGRINRNIFRRMGQYRPDIALFVGDLVNDGHRYEDWETYFFGPGKEFLRSTPFYSCLGNHEDHAEWYDAFMDFPSPRSYYSFDYGDVHFTCLDSTEWIPSASYPHSAGEIRPGNAQFDFLVRDLEAYDARWKVVFFHYPPYVSGGYQVEDLRQICPLLERYGVDLVINSHTIVYERSHPLRSGQVDEEGGIVYLVAGGAGAMPEWLLPKREWHTSQSLAVPHFLQVTATSSRLEIRAIDEEGRLFDSFRIRKGNDGKKTYD</sequence>
<accession>A0A7X0VEH3</accession>
<evidence type="ECO:0000259" key="2">
    <source>
        <dbReference type="PROSITE" id="PS50853"/>
    </source>
</evidence>
<dbReference type="Pfam" id="PF00149">
    <property type="entry name" value="Metallophos"/>
    <property type="match status" value="1"/>
</dbReference>
<dbReference type="InterPro" id="IPR004843">
    <property type="entry name" value="Calcineurin-like_PHP"/>
</dbReference>
<dbReference type="RefSeq" id="WP_185140951.1">
    <property type="nucleotide sequence ID" value="NZ_JACJVP010000001.1"/>
</dbReference>
<dbReference type="GO" id="GO:0003993">
    <property type="term" value="F:acid phosphatase activity"/>
    <property type="evidence" value="ECO:0007669"/>
    <property type="project" value="InterPro"/>
</dbReference>
<dbReference type="SUPFAM" id="SSF56300">
    <property type="entry name" value="Metallo-dependent phosphatases"/>
    <property type="match status" value="1"/>
</dbReference>
<dbReference type="EMBL" id="JACJVP010000001">
    <property type="protein sequence ID" value="MBB6669549.1"/>
    <property type="molecule type" value="Genomic_DNA"/>
</dbReference>
<evidence type="ECO:0000256" key="1">
    <source>
        <dbReference type="ARBA" id="ARBA00022729"/>
    </source>
</evidence>
<protein>
    <submittedName>
        <fullName evidence="3">Metallophosphoesterase family protein</fullName>
    </submittedName>
</protein>
<dbReference type="InterPro" id="IPR008963">
    <property type="entry name" value="Purple_acid_Pase-like_N"/>
</dbReference>
<dbReference type="Pfam" id="PF16656">
    <property type="entry name" value="Pur_ac_phosph_N"/>
    <property type="match status" value="1"/>
</dbReference>
<evidence type="ECO:0000313" key="4">
    <source>
        <dbReference type="Proteomes" id="UP000547209"/>
    </source>
</evidence>
<dbReference type="InterPro" id="IPR029052">
    <property type="entry name" value="Metallo-depent_PP-like"/>
</dbReference>
<organism evidence="3 4">
    <name type="scientific">Cohnella nanjingensis</name>
    <dbReference type="NCBI Taxonomy" id="1387779"/>
    <lineage>
        <taxon>Bacteria</taxon>
        <taxon>Bacillati</taxon>
        <taxon>Bacillota</taxon>
        <taxon>Bacilli</taxon>
        <taxon>Bacillales</taxon>
        <taxon>Paenibacillaceae</taxon>
        <taxon>Cohnella</taxon>
    </lineage>
</organism>
<name>A0A7X0VEH3_9BACL</name>
<dbReference type="AlphaFoldDB" id="A0A7X0VEH3"/>
<dbReference type="Gene3D" id="3.60.21.10">
    <property type="match status" value="1"/>
</dbReference>
<dbReference type="InterPro" id="IPR015914">
    <property type="entry name" value="PAPs_N"/>
</dbReference>
<dbReference type="Proteomes" id="UP000547209">
    <property type="component" value="Unassembled WGS sequence"/>
</dbReference>
<dbReference type="InterPro" id="IPR039331">
    <property type="entry name" value="PAPs-like"/>
</dbReference>
<reference evidence="3 4" key="1">
    <citation type="submission" date="2020-08" db="EMBL/GenBank/DDBJ databases">
        <title>Cohnella phylogeny.</title>
        <authorList>
            <person name="Dunlap C."/>
        </authorList>
    </citation>
    <scope>NUCLEOTIDE SEQUENCE [LARGE SCALE GENOMIC DNA]</scope>
    <source>
        <strain evidence="3 4">DSM 28246</strain>
    </source>
</reference>